<evidence type="ECO:0000256" key="6">
    <source>
        <dbReference type="HAMAP-Rule" id="MF_00860"/>
    </source>
</evidence>
<keyword evidence="6" id="KW-0602">Photosynthesis</keyword>
<evidence type="ECO:0000256" key="2">
    <source>
        <dbReference type="ARBA" id="ARBA00023238"/>
    </source>
</evidence>
<dbReference type="SUPFAM" id="SSF55239">
    <property type="entry name" value="RuBisCO, small subunit"/>
    <property type="match status" value="1"/>
</dbReference>
<comment type="miscellaneous">
    <text evidence="5">The basic functional RuBisCO is composed of a large chain homodimer in a 'head-to-tail' conformation. In form I RuBisCO this homodimer is arranged in a barrel-like tetramer with the small subunits forming a tetrameric 'cap' on each end of the 'barrel'.</text>
</comment>
<comment type="similarity">
    <text evidence="5">Belongs to the RuBisCO small chain family.</text>
</comment>
<dbReference type="PANTHER" id="PTHR31262">
    <property type="entry name" value="RIBULOSE BISPHOSPHATE CARBOXYLASE SMALL CHAIN 1, CHLOROPLASTIC"/>
    <property type="match status" value="1"/>
</dbReference>
<dbReference type="GO" id="GO:0019253">
    <property type="term" value="P:reductive pentose-phosphate cycle"/>
    <property type="evidence" value="ECO:0007669"/>
    <property type="project" value="UniProtKB-UniRule"/>
</dbReference>
<dbReference type="KEGG" id="gsl:JL72_p054"/>
<dbReference type="GO" id="GO:0009507">
    <property type="term" value="C:chloroplast"/>
    <property type="evidence" value="ECO:0007669"/>
    <property type="project" value="UniProtKB-SubCell"/>
</dbReference>
<comment type="subcellular location">
    <subcellularLocation>
        <location evidence="5">Plastid</location>
        <location evidence="5">Chloroplast</location>
    </subcellularLocation>
</comment>
<keyword evidence="5" id="KW-0150">Chloroplast</keyword>
<organism evidence="8">
    <name type="scientific">Galdieria sulphuraria</name>
    <name type="common">Red alga</name>
    <dbReference type="NCBI Taxonomy" id="130081"/>
    <lineage>
        <taxon>Eukaryota</taxon>
        <taxon>Rhodophyta</taxon>
        <taxon>Bangiophyceae</taxon>
        <taxon>Galdieriales</taxon>
        <taxon>Galdieriaceae</taxon>
        <taxon>Galdieria</taxon>
    </lineage>
</organism>
<geneLocation type="plastid" evidence="8"/>
<gene>
    <name evidence="5 8" type="primary">rbcS</name>
    <name evidence="6" type="synonym">RBCS</name>
</gene>
<sequence length="138" mass="16192">MKITQGTFSFLPELTDEQIKKQIEYMISKKLAIGIEYTNDIHPRNSFWEIWGLPLFDVTDPAPVLFEINSCRKARSNFYIKVVGFSSERGIESTIISFIVNRPKHEPGFNLIRQEDKSRSIKYTIQSYESYKPSDERY</sequence>
<dbReference type="PANTHER" id="PTHR31262:SF23">
    <property type="entry name" value="RIBULOSE BISPHOSPHATE CARBOXYLASE SMALL SUBUNIT"/>
    <property type="match status" value="1"/>
</dbReference>
<name>A0A075W2L4_GALSU</name>
<dbReference type="CDD" id="cd03527">
    <property type="entry name" value="RuBisCO_small"/>
    <property type="match status" value="1"/>
</dbReference>
<comment type="subunit">
    <text evidence="4 5">Heterohexadecamer of 8 large and 8 small subunits.</text>
</comment>
<proteinExistence type="inferred from homology"/>
<keyword evidence="3 5" id="KW-0120">Carbon dioxide fixation</keyword>
<evidence type="ECO:0000256" key="4">
    <source>
        <dbReference type="ARBA" id="ARBA00038826"/>
    </source>
</evidence>
<keyword evidence="1 5" id="KW-0113">Calvin cycle</keyword>
<keyword evidence="2 6" id="KW-0601">Photorespiration</keyword>
<dbReference type="InterPro" id="IPR000894">
    <property type="entry name" value="RuBisCO_ssu_dom"/>
</dbReference>
<dbReference type="EMBL" id="KJ700459">
    <property type="protein sequence ID" value="AIG92598.1"/>
    <property type="molecule type" value="Genomic_DNA"/>
</dbReference>
<evidence type="ECO:0000256" key="5">
    <source>
        <dbReference type="HAMAP-Rule" id="MF_00859"/>
    </source>
</evidence>
<evidence type="ECO:0000256" key="1">
    <source>
        <dbReference type="ARBA" id="ARBA00022567"/>
    </source>
</evidence>
<accession>A0A075W2L4</accession>
<dbReference type="HAMAP" id="MF_00859">
    <property type="entry name" value="RuBisCO_S_bact"/>
    <property type="match status" value="1"/>
</dbReference>
<keyword evidence="6 8" id="KW-0934">Plastid</keyword>
<dbReference type="InterPro" id="IPR036385">
    <property type="entry name" value="RuBisCO_ssu_sf"/>
</dbReference>
<evidence type="ECO:0000256" key="3">
    <source>
        <dbReference type="ARBA" id="ARBA00023300"/>
    </source>
</evidence>
<evidence type="ECO:0000313" key="8">
    <source>
        <dbReference type="EMBL" id="AIG92598.1"/>
    </source>
</evidence>
<dbReference type="Pfam" id="PF00101">
    <property type="entry name" value="RuBisCO_small"/>
    <property type="match status" value="1"/>
</dbReference>
<dbReference type="GeneID" id="20005661"/>
<reference evidence="8" key="1">
    <citation type="journal article" date="2015" name="Genome Biol. Evol.">
        <title>Extreme features of the Galdieria sulphuraria organellar genomes: a consequence of polyextremophily?</title>
        <authorList>
            <person name="Jain K."/>
            <person name="Krause K."/>
            <person name="Grewe F."/>
            <person name="Nelson G.F."/>
            <person name="Weber A.P."/>
            <person name="Christensen A.C."/>
            <person name="Mower J.P."/>
        </authorList>
    </citation>
    <scope>NUCLEOTIDE SEQUENCE</scope>
    <source>
        <strain evidence="8">074W</strain>
    </source>
</reference>
<evidence type="ECO:0000259" key="7">
    <source>
        <dbReference type="SMART" id="SM00961"/>
    </source>
</evidence>
<dbReference type="InterPro" id="IPR024681">
    <property type="entry name" value="RuBisCO_ssu"/>
</dbReference>
<feature type="domain" description="Ribulose bisphosphate carboxylase small subunit" evidence="7">
    <location>
        <begin position="4"/>
        <end position="103"/>
    </location>
</feature>
<dbReference type="Gene3D" id="3.30.190.10">
    <property type="entry name" value="Ribulose bisphosphate carboxylase, small subunit"/>
    <property type="match status" value="1"/>
</dbReference>
<comment type="function">
    <text evidence="5">RuBisCO catalyzes two reactions: the carboxylation of D-ribulose 1,5-bisphosphate, the primary event in carbon dioxide fixation, as well as the oxidative fragmentation of the pentose substrate. Both reactions occur simultaneously and in competition at the same active site. Although the small subunit is not catalytic it is essential for maximal activity.</text>
</comment>
<dbReference type="AlphaFoldDB" id="A0A075W2L4"/>
<protein>
    <recommendedName>
        <fullName evidence="5 6">Multifunctional fusion protein</fullName>
    </recommendedName>
    <domain>
        <recommendedName>
            <fullName evidence="5">Ribulose bisphosphate carboxylase small subunit</fullName>
            <shortName evidence="5">RuBisCO small subunit</shortName>
        </recommendedName>
    </domain>
    <domain>
        <recommendedName>
            <fullName evidence="6">Ribulose bisphosphate carboxylase small subunit, chloroplastic</fullName>
        </recommendedName>
    </domain>
</protein>
<dbReference type="RefSeq" id="YP_009051156.1">
    <property type="nucleotide sequence ID" value="NC_024665.1"/>
</dbReference>
<dbReference type="SMART" id="SM00961">
    <property type="entry name" value="RuBisCO_small"/>
    <property type="match status" value="1"/>
</dbReference>
<dbReference type="GO" id="GO:0016984">
    <property type="term" value="F:ribulose-bisphosphate carboxylase activity"/>
    <property type="evidence" value="ECO:0007669"/>
    <property type="project" value="UniProtKB-UniRule"/>
</dbReference>